<sequence>MALNAPSWASQCPTHFYLGRTRRDATRPGLPRLYRLQAHPLLSNNPSDKPSDRQRENGCVDSITSHRTNTAMGPLRLNDSGQSHTTLVFAGLESRPPRTNASLRAFGHTCESTTRNDGAFCNECSRAKRRLRNAVKLVLLDHDAPLFAAGQLNFEKVSRFHFVRHLGHLAQKTYITPTVALIQDHQNYRDLAREVGGIGTAPQTESQGVHERVQIPAGAGRAYDLLYT</sequence>
<reference evidence="2 3" key="1">
    <citation type="journal article" date="2022" name="G3 (Bethesda)">
        <title>Enemy or ally: a genomic approach to elucidate the lifestyle of Phyllosticta citrichinaensis.</title>
        <authorList>
            <person name="Buijs V.A."/>
            <person name="Groenewald J.Z."/>
            <person name="Haridas S."/>
            <person name="LaButti K.M."/>
            <person name="Lipzen A."/>
            <person name="Martin F.M."/>
            <person name="Barry K."/>
            <person name="Grigoriev I.V."/>
            <person name="Crous P.W."/>
            <person name="Seidl M.F."/>
        </authorList>
    </citation>
    <scope>NUCLEOTIDE SEQUENCE [LARGE SCALE GENOMIC DNA]</scope>
    <source>
        <strain evidence="2 3">CBS 129764</strain>
    </source>
</reference>
<name>A0ABR1XG92_9PEZI</name>
<protein>
    <submittedName>
        <fullName evidence="2">Uncharacterized protein</fullName>
    </submittedName>
</protein>
<organism evidence="2 3">
    <name type="scientific">Phyllosticta citrichinensis</name>
    <dbReference type="NCBI Taxonomy" id="1130410"/>
    <lineage>
        <taxon>Eukaryota</taxon>
        <taxon>Fungi</taxon>
        <taxon>Dikarya</taxon>
        <taxon>Ascomycota</taxon>
        <taxon>Pezizomycotina</taxon>
        <taxon>Dothideomycetes</taxon>
        <taxon>Dothideomycetes incertae sedis</taxon>
        <taxon>Botryosphaeriales</taxon>
        <taxon>Phyllostictaceae</taxon>
        <taxon>Phyllosticta</taxon>
    </lineage>
</organism>
<evidence type="ECO:0000313" key="2">
    <source>
        <dbReference type="EMBL" id="KAK8153167.1"/>
    </source>
</evidence>
<evidence type="ECO:0000256" key="1">
    <source>
        <dbReference type="SAM" id="MobiDB-lite"/>
    </source>
</evidence>
<dbReference type="EMBL" id="JBBWUH010000013">
    <property type="protein sequence ID" value="KAK8153167.1"/>
    <property type="molecule type" value="Genomic_DNA"/>
</dbReference>
<dbReference type="Proteomes" id="UP001456524">
    <property type="component" value="Unassembled WGS sequence"/>
</dbReference>
<proteinExistence type="predicted"/>
<accession>A0ABR1XG92</accession>
<evidence type="ECO:0000313" key="3">
    <source>
        <dbReference type="Proteomes" id="UP001456524"/>
    </source>
</evidence>
<feature type="compositionally biased region" description="Basic and acidic residues" evidence="1">
    <location>
        <begin position="49"/>
        <end position="58"/>
    </location>
</feature>
<feature type="region of interest" description="Disordered" evidence="1">
    <location>
        <begin position="36"/>
        <end position="58"/>
    </location>
</feature>
<gene>
    <name evidence="2" type="ORF">IWX90DRAFT_495748</name>
</gene>
<keyword evidence="3" id="KW-1185">Reference proteome</keyword>
<comment type="caution">
    <text evidence="2">The sequence shown here is derived from an EMBL/GenBank/DDBJ whole genome shotgun (WGS) entry which is preliminary data.</text>
</comment>